<dbReference type="Proteomes" id="UP001165122">
    <property type="component" value="Unassembled WGS sequence"/>
</dbReference>
<organism evidence="2 3">
    <name type="scientific">Triparma laevis f. longispina</name>
    <dbReference type="NCBI Taxonomy" id="1714387"/>
    <lineage>
        <taxon>Eukaryota</taxon>
        <taxon>Sar</taxon>
        <taxon>Stramenopiles</taxon>
        <taxon>Ochrophyta</taxon>
        <taxon>Bolidophyceae</taxon>
        <taxon>Parmales</taxon>
        <taxon>Triparmaceae</taxon>
        <taxon>Triparma</taxon>
    </lineage>
</organism>
<evidence type="ECO:0000313" key="2">
    <source>
        <dbReference type="EMBL" id="GMI05798.1"/>
    </source>
</evidence>
<sequence length="340" mass="37700">MSSCPYNVFSSDPSTSPTPPSTASTSSQLSSLWSKILSDIPSTPVTPPTASEVLSSVTSSDYNEILTQPADYTTTPNKTLCSTGAICKISFEISSESHYTGLLSPGIHSHGLIRMSSALVPSSEGVMSGLVSFMLGHNPKLFPCCAIKILRQNIHSGNLLFGGKKNGQESDFFFDKSVCTCLTEKVSYGLKWILNIFKSYSEYPTELGCSDFTGFNEDGVSVEENVFPYAVCLKPRLKVDDFLRGGMFVDDLCQIPVGTIIYDIYCIRDPSRAQEISKIGEMKTESEVVVSGGDSGIFFKHQKREEDFEIEHEWKVWREKRRGEIGSSWFDRIIDDERMI</sequence>
<dbReference type="AlphaFoldDB" id="A0A9W7F954"/>
<dbReference type="EMBL" id="BRXW01000091">
    <property type="protein sequence ID" value="GMI05798.1"/>
    <property type="molecule type" value="Genomic_DNA"/>
</dbReference>
<name>A0A9W7F954_9STRA</name>
<protein>
    <submittedName>
        <fullName evidence="2">Uncharacterized protein</fullName>
    </submittedName>
</protein>
<keyword evidence="3" id="KW-1185">Reference proteome</keyword>
<reference evidence="3" key="1">
    <citation type="journal article" date="2023" name="Commun. Biol.">
        <title>Genome analysis of Parmales, the sister group of diatoms, reveals the evolutionary specialization of diatoms from phago-mixotrophs to photoautotrophs.</title>
        <authorList>
            <person name="Ban H."/>
            <person name="Sato S."/>
            <person name="Yoshikawa S."/>
            <person name="Yamada K."/>
            <person name="Nakamura Y."/>
            <person name="Ichinomiya M."/>
            <person name="Sato N."/>
            <person name="Blanc-Mathieu R."/>
            <person name="Endo H."/>
            <person name="Kuwata A."/>
            <person name="Ogata H."/>
        </authorList>
    </citation>
    <scope>NUCLEOTIDE SEQUENCE [LARGE SCALE GENOMIC DNA]</scope>
    <source>
        <strain evidence="3">NIES 3700</strain>
    </source>
</reference>
<feature type="region of interest" description="Disordered" evidence="1">
    <location>
        <begin position="1"/>
        <end position="26"/>
    </location>
</feature>
<evidence type="ECO:0000256" key="1">
    <source>
        <dbReference type="SAM" id="MobiDB-lite"/>
    </source>
</evidence>
<evidence type="ECO:0000313" key="3">
    <source>
        <dbReference type="Proteomes" id="UP001165122"/>
    </source>
</evidence>
<comment type="caution">
    <text evidence="2">The sequence shown here is derived from an EMBL/GenBank/DDBJ whole genome shotgun (WGS) entry which is preliminary data.</text>
</comment>
<gene>
    <name evidence="2" type="ORF">TrLO_g347</name>
</gene>
<dbReference type="OrthoDB" id="199114at2759"/>
<proteinExistence type="predicted"/>
<accession>A0A9W7F954</accession>
<feature type="compositionally biased region" description="Low complexity" evidence="1">
    <location>
        <begin position="10"/>
        <end position="26"/>
    </location>
</feature>